<dbReference type="Gene3D" id="2.60.40.150">
    <property type="entry name" value="C2 domain"/>
    <property type="match status" value="1"/>
</dbReference>
<comment type="caution">
    <text evidence="3">The sequence shown here is derived from an EMBL/GenBank/DDBJ whole genome shotgun (WGS) entry which is preliminary data.</text>
</comment>
<dbReference type="PROSITE" id="PS50176">
    <property type="entry name" value="ARM_REPEAT"/>
    <property type="match status" value="3"/>
</dbReference>
<dbReference type="Gene3D" id="1.25.10.10">
    <property type="entry name" value="Leucine-rich Repeat Variant"/>
    <property type="match status" value="8"/>
</dbReference>
<dbReference type="InterPro" id="IPR000225">
    <property type="entry name" value="Armadillo"/>
</dbReference>
<dbReference type="PROSITE" id="PS50004">
    <property type="entry name" value="C2"/>
    <property type="match status" value="1"/>
</dbReference>
<dbReference type="SUPFAM" id="SSF48371">
    <property type="entry name" value="ARM repeat"/>
    <property type="match status" value="3"/>
</dbReference>
<feature type="repeat" description="ARM" evidence="1">
    <location>
        <begin position="1140"/>
        <end position="1184"/>
    </location>
</feature>
<evidence type="ECO:0000313" key="4">
    <source>
        <dbReference type="Proteomes" id="UP000825935"/>
    </source>
</evidence>
<dbReference type="SMART" id="SM00185">
    <property type="entry name" value="ARM"/>
    <property type="match status" value="17"/>
</dbReference>
<dbReference type="EMBL" id="CM035439">
    <property type="protein sequence ID" value="KAH7284078.1"/>
    <property type="molecule type" value="Genomic_DNA"/>
</dbReference>
<feature type="domain" description="C2" evidence="2">
    <location>
        <begin position="1952"/>
        <end position="2069"/>
    </location>
</feature>
<keyword evidence="4" id="KW-1185">Reference proteome</keyword>
<dbReference type="PANTHER" id="PTHR46369:SF2">
    <property type="entry name" value="PROTEIN CELLULOSE SYNTHASE INTERACTIVE 1"/>
    <property type="match status" value="1"/>
</dbReference>
<name>A0A8T2QKA8_CERRI</name>
<dbReference type="SUPFAM" id="SSF49562">
    <property type="entry name" value="C2 domain (Calcium/lipid-binding domain, CaLB)"/>
    <property type="match status" value="1"/>
</dbReference>
<dbReference type="InterPro" id="IPR016024">
    <property type="entry name" value="ARM-type_fold"/>
</dbReference>
<dbReference type="InterPro" id="IPR044297">
    <property type="entry name" value="CSI1/2/3"/>
</dbReference>
<accession>A0A8T2QKA8</accession>
<dbReference type="EMBL" id="CM035439">
    <property type="protein sequence ID" value="KAH7284075.1"/>
    <property type="molecule type" value="Genomic_DNA"/>
</dbReference>
<feature type="repeat" description="ARM" evidence="1">
    <location>
        <begin position="485"/>
        <end position="527"/>
    </location>
</feature>
<gene>
    <name evidence="3" type="ORF">KP509_34G038500</name>
</gene>
<dbReference type="Pfam" id="PF00168">
    <property type="entry name" value="C2"/>
    <property type="match status" value="1"/>
</dbReference>
<feature type="repeat" description="ARM" evidence="1">
    <location>
        <begin position="227"/>
        <end position="271"/>
    </location>
</feature>
<protein>
    <recommendedName>
        <fullName evidence="2">C2 domain-containing protein</fullName>
    </recommendedName>
</protein>
<dbReference type="PANTHER" id="PTHR46369">
    <property type="entry name" value="PROTEIN CELLULOSE SYNTHASE INTERACTIVE 1"/>
    <property type="match status" value="1"/>
</dbReference>
<proteinExistence type="predicted"/>
<dbReference type="EMBL" id="CM035439">
    <property type="protein sequence ID" value="KAH7284076.1"/>
    <property type="molecule type" value="Genomic_DNA"/>
</dbReference>
<dbReference type="Proteomes" id="UP000825935">
    <property type="component" value="Chromosome 34"/>
</dbReference>
<reference evidence="3" key="1">
    <citation type="submission" date="2021-08" db="EMBL/GenBank/DDBJ databases">
        <title>WGS assembly of Ceratopteris richardii.</title>
        <authorList>
            <person name="Marchant D.B."/>
            <person name="Chen G."/>
            <person name="Jenkins J."/>
            <person name="Shu S."/>
            <person name="Leebens-Mack J."/>
            <person name="Grimwood J."/>
            <person name="Schmutz J."/>
            <person name="Soltis P."/>
            <person name="Soltis D."/>
            <person name="Chen Z.-H."/>
        </authorList>
    </citation>
    <scope>NUCLEOTIDE SEQUENCE</scope>
    <source>
        <strain evidence="3">Whitten #5841</strain>
        <tissue evidence="3">Leaf</tissue>
    </source>
</reference>
<evidence type="ECO:0000259" key="2">
    <source>
        <dbReference type="PROSITE" id="PS50004"/>
    </source>
</evidence>
<evidence type="ECO:0000256" key="1">
    <source>
        <dbReference type="PROSITE-ProRule" id="PRU00259"/>
    </source>
</evidence>
<dbReference type="GO" id="GO:2001006">
    <property type="term" value="P:regulation of cellulose biosynthetic process"/>
    <property type="evidence" value="ECO:0007669"/>
    <property type="project" value="InterPro"/>
</dbReference>
<organism evidence="3 4">
    <name type="scientific">Ceratopteris richardii</name>
    <name type="common">Triangle waterfern</name>
    <dbReference type="NCBI Taxonomy" id="49495"/>
    <lineage>
        <taxon>Eukaryota</taxon>
        <taxon>Viridiplantae</taxon>
        <taxon>Streptophyta</taxon>
        <taxon>Embryophyta</taxon>
        <taxon>Tracheophyta</taxon>
        <taxon>Polypodiopsida</taxon>
        <taxon>Polypodiidae</taxon>
        <taxon>Polypodiales</taxon>
        <taxon>Pteridineae</taxon>
        <taxon>Pteridaceae</taxon>
        <taxon>Parkerioideae</taxon>
        <taxon>Ceratopteris</taxon>
    </lineage>
</organism>
<dbReference type="GO" id="GO:0051211">
    <property type="term" value="P:anisotropic cell growth"/>
    <property type="evidence" value="ECO:0007669"/>
    <property type="project" value="InterPro"/>
</dbReference>
<dbReference type="InterPro" id="IPR011989">
    <property type="entry name" value="ARM-like"/>
</dbReference>
<sequence>MDAKDGVWATVAQLIEQLRTSTTGPQQKEFHLQNLLDLISNNADAKTAVSCHPQAIPVLVTILRSSSSTNRNLTAMIIEILSSDEETKTKILLGGSVPALLALLKSGPQELQFTAARVLYALSKANNEDKVGPKIFTTEGIVQYLWELLKTTRKIARPLDGVLTGTLRNLSKDAHGFWEVAAEAEALDILLKLILSGSPEAQAHCCHLLSDLILVERVTCNKMLQSGCVDQLLQLLSPGNDLSVRAEAAGVLKSLSQVNEESKDAIINSNGISALIRATVAPCKEGMSGAVAQSLQENAMGALANISGGLHSIIKSLAESLEVRKSEHHISDTLGALASALMVLDEKDMAAASSVEVHNMEDTLIRQIKVHGQGLIQERSIEALASLYGNKYLDKIIPYSEVKKLLVNLITMTSGEVQTELLKSLLMLTSRNTDVWHAFQQRQGIQLLISLLGVCTEEEQDCAVALLSLISQENEDSNWAITAAGGIPPLVQILEVGSMNAKEDSATILENLCTHSEDIRSCVEKAGAVPALLWLLKNANKRGQEIAARTLKHLVSKSDAIIISQLNAMLVGETPESKFYISDTLGHLLSVCPLADILIEGSPTNEAYQALIKMLASFKEDVQEQAASAFAKLLQARKDLCQNPMIADIMAPLHKILLIKNERIAMHAVQCLAALFDSMDKNTLVAEAAPTTIAPIFRLCSSDNIEVIEQAISALANLFAEKDLSTKLKFGDLINPVTRVLREGTNLHAKAQAAKAIYRHLEVHMIDDALAERLCQSGTIIALVSLLSITDNDANVKHQVLEALMSLTRSIRVDHPLWSILFQVCHTITPIIDCLAIEKPLIQDKAVQVLSKFCKYHQTALGEEITTTSKCIAALANRVIASPSLEVQIGAASLLICAAKEHRQQTMCVITEINCLLELIQALMGMLSTEASLSDEIHWANVDKDNGPHVGRQSNKLIDTDDLSEERKIVSLWLLSIIASCDYDIRCVITEAGAIDAIIRELGCYTSLKKKNQEENGGMWVGVLLLSILFQDKDVLRLPAVNRTIPILATLLQSDDTAARYFSGQAITNLLLTGDRSTILAVANSGAPVGLVHLLGNFDADTTNFQDLVQEFSLVPNPAQTALEYLFRTNDIKMGSTARKVIPALIELMTPNAERPSAPLFAEGLLTLLATGSDTNKVLMADAGAVEALTRYLSLGPKDNMEECTADLMRILFSTRELKCHPSALGALEQLIAVLRLGSKNSRYSAARALQELFEADHIKNHDNARQVIPPLMEMLRTGSEKEQKVSLKTLANLSYDNQPKAMLIADPDSKCLEFLCKILWSDCSLELKEEAAGLCFTLFAFSRIRAYPAAVACIEPLILLAGDRAAKSIWLPILHALNHLLDNTSLIETALDHGAVCMLVDMLRTNDHLLPDVSLPSLVKLARQSDHCRAEMEEYGVMEIIFRLFPSLSDYSSASAAELLQLLTTAGRVLEIPASTAVELLLSVLSRPGLSTAGQYNIMHVLLTIIGGSQQLVNYKLSPNQPIQNLILLLDSPSQQVQQLASELFSHLLVERKLDENVITKKVVLALVQLTVQGMHKAVFALETASTVLPQEVAEAGGIQELSKVIMQLDPLPPHELWESASAAICNILQYGPIFFWHVPPEAFVRMLHSENESTVVISLQGMLTLQKENVAYADAFAKCGAIDALMELLSCHRCEEATAQVLETLLNDSTVRSMKTTYRIVAPLANYLLDPETQNRGAQILSALALGDLFQRPVFSSPSSDVVLGCKALMSILQGHSHEDVKTVALRALQNLLANGRANRQALSEAGAIDLVCGLLCSRDRDTAAQAATLAKFLCCGQSVEENASIEVVKALSVALQNALHEGLSVNDDILRAIAVIFTNFPKLCTAEPATLCIPLLIQAMKEGSDASRDAGLDIFSLMRQTWTASPKEVVKAQTVAMADVIPILQSLIKAGTTKFHERATTLLLSLPGSLSVKIKQGKNLKQGMGSTNAYCKLTLGNSPPKETKVVSNNVNPEWGQVFAWPFERAPRGQKVHIDCRNKSTFSKKSMGKLTIQVDRVIALGTVTGNYTLQSEKNKDGTPRVLEIEISWSSG</sequence>
<dbReference type="InterPro" id="IPR000008">
    <property type="entry name" value="C2_dom"/>
</dbReference>
<dbReference type="CDD" id="cd00030">
    <property type="entry name" value="C2"/>
    <property type="match status" value="1"/>
</dbReference>
<dbReference type="GO" id="GO:0008017">
    <property type="term" value="F:microtubule binding"/>
    <property type="evidence" value="ECO:0007669"/>
    <property type="project" value="InterPro"/>
</dbReference>
<evidence type="ECO:0000313" key="3">
    <source>
        <dbReference type="EMBL" id="KAH7284078.1"/>
    </source>
</evidence>
<dbReference type="InterPro" id="IPR035892">
    <property type="entry name" value="C2_domain_sf"/>
</dbReference>
<dbReference type="SMART" id="SM00239">
    <property type="entry name" value="C2"/>
    <property type="match status" value="1"/>
</dbReference>
<dbReference type="EMBL" id="CM035439">
    <property type="protein sequence ID" value="KAH7284077.1"/>
    <property type="molecule type" value="Genomic_DNA"/>
</dbReference>
<dbReference type="OrthoDB" id="1887888at2759"/>
<dbReference type="GO" id="GO:0010330">
    <property type="term" value="C:cellulose synthase complex"/>
    <property type="evidence" value="ECO:0007669"/>
    <property type="project" value="InterPro"/>
</dbReference>
<dbReference type="OMA" id="EITWTHR"/>